<dbReference type="EMBL" id="BT011385">
    <property type="protein sequence ID" value="AAR96177.1"/>
    <property type="molecule type" value="mRNA"/>
</dbReference>
<reference evidence="1" key="1">
    <citation type="submission" date="2004-01" db="EMBL/GenBank/DDBJ databases">
        <authorList>
            <person name="Stapleton M."/>
            <person name="Carlson J."/>
            <person name="Chavez C."/>
            <person name="Frise E."/>
            <person name="George R."/>
            <person name="Pacleb J."/>
            <person name="Park S."/>
            <person name="Wan K."/>
            <person name="Yu C."/>
            <person name="Rubin G.M."/>
            <person name="Celniker S."/>
        </authorList>
    </citation>
    <scope>NUCLEOTIDE SEQUENCE</scope>
</reference>
<feature type="non-terminal residue" evidence="1">
    <location>
        <position position="1"/>
    </location>
</feature>
<dbReference type="AlphaFoldDB" id="Q6NNA7"/>
<sequence length="37" mass="4312">KNRRQMLQMKLIPTTTTLATRNLPEKSNKKNCKIPTN</sequence>
<protein>
    <submittedName>
        <fullName evidence="1">GM13095p</fullName>
    </submittedName>
</protein>
<proteinExistence type="evidence at transcript level"/>
<evidence type="ECO:0000313" key="1">
    <source>
        <dbReference type="EMBL" id="AAR96177.1"/>
    </source>
</evidence>
<accession>Q6NNA7</accession>
<organism evidence="1">
    <name type="scientific">Drosophila melanogaster</name>
    <name type="common">Fruit fly</name>
    <dbReference type="NCBI Taxonomy" id="7227"/>
    <lineage>
        <taxon>Eukaryota</taxon>
        <taxon>Metazoa</taxon>
        <taxon>Ecdysozoa</taxon>
        <taxon>Arthropoda</taxon>
        <taxon>Hexapoda</taxon>
        <taxon>Insecta</taxon>
        <taxon>Pterygota</taxon>
        <taxon>Neoptera</taxon>
        <taxon>Endopterygota</taxon>
        <taxon>Diptera</taxon>
        <taxon>Brachycera</taxon>
        <taxon>Muscomorpha</taxon>
        <taxon>Ephydroidea</taxon>
        <taxon>Drosophilidae</taxon>
        <taxon>Drosophila</taxon>
        <taxon>Sophophora</taxon>
    </lineage>
</organism>
<name>Q6NNA7_DROME</name>